<dbReference type="PANTHER" id="PTHR23504">
    <property type="entry name" value="MAJOR FACILITATOR SUPERFAMILY DOMAIN-CONTAINING PROTEIN 10"/>
    <property type="match status" value="1"/>
</dbReference>
<dbReference type="InterPro" id="IPR036259">
    <property type="entry name" value="MFS_trans_sf"/>
</dbReference>
<feature type="transmembrane region" description="Helical" evidence="7">
    <location>
        <begin position="198"/>
        <end position="218"/>
    </location>
</feature>
<evidence type="ECO:0000259" key="8">
    <source>
        <dbReference type="PROSITE" id="PS50850"/>
    </source>
</evidence>
<feature type="transmembrane region" description="Helical" evidence="7">
    <location>
        <begin position="478"/>
        <end position="500"/>
    </location>
</feature>
<evidence type="ECO:0000256" key="4">
    <source>
        <dbReference type="ARBA" id="ARBA00022989"/>
    </source>
</evidence>
<evidence type="ECO:0000256" key="5">
    <source>
        <dbReference type="ARBA" id="ARBA00023136"/>
    </source>
</evidence>
<dbReference type="PANTHER" id="PTHR23504:SF6">
    <property type="entry name" value="MULTIDRUG TRANSPORTER, PUTATIVE (AFU_ORTHOLOGUE AFUA_4G08740)-RELATED"/>
    <property type="match status" value="1"/>
</dbReference>
<name>A0A9P4P480_9PLEO</name>
<dbReference type="EMBL" id="MU001513">
    <property type="protein sequence ID" value="KAF2438040.1"/>
    <property type="molecule type" value="Genomic_DNA"/>
</dbReference>
<dbReference type="AlphaFoldDB" id="A0A9P4P480"/>
<feature type="transmembrane region" description="Helical" evidence="7">
    <location>
        <begin position="543"/>
        <end position="563"/>
    </location>
</feature>
<sequence length="662" mass="71744">MSGKPTFADQSPKSSTAESSSVAFAATSGIRHQSASSQSKSLVEQSEEDHHLLKQNKSSIGTPSHKRGAFERTNLDSERNERPRDLIIQTNAEGGTALPLADETEQTEAVEEKPVTWLSLPRKDQLAVLTLARLSEPLTQTSLGSYIFYQLRSFDPSLPDSTIAYQAGILHAAFPGAQFLTAIAWGRFADAEFGGRKRAISIGLLGTMVSIIGFGFSHSFLTALFFRCLGGVLNGNVGVMRTMISEIIKEKKYQSRAFLLLPMTFNIGVIIGPILGGILADPVGSYPSIFGPGSLFGGAKGVQWMVKSPYALPNLMSAVFLFMAALGIVLFLEETSELCKDKPDPGLRIGRWIQRRIFRKRSAEDHAYTAIPGDEFAAVSAVEMQTTPTSALPESSYPQTMEPVLGRPKLPFRRMWTPNVLVTLLSHGLMAMHVGTFNSLWFTYLSAPRYDPKHPYPPGFKPHGLHFTGGMALPPPRIGLALSIFGVSGIALQLFLYPGLSSRLGTARSYRIFLLLFPVAHFIAPVLSLVPSTSKPPEGVSGGLIWVAITVVLFVQVLARTFALPCTAILVNNCCPHPSVLGTMHGIGQSVSSFTRTLGPIVFGWLFGKGLDMGIVALGWWSLACVAVIGRIAAQFVREGDGHEILLDGEVKGQDGVVRRFK</sequence>
<dbReference type="InterPro" id="IPR011701">
    <property type="entry name" value="MFS"/>
</dbReference>
<accession>A0A9P4P480</accession>
<feature type="transmembrane region" description="Helical" evidence="7">
    <location>
        <begin position="256"/>
        <end position="280"/>
    </location>
</feature>
<dbReference type="GO" id="GO:0016020">
    <property type="term" value="C:membrane"/>
    <property type="evidence" value="ECO:0007669"/>
    <property type="project" value="UniProtKB-SubCell"/>
</dbReference>
<dbReference type="Pfam" id="PF07690">
    <property type="entry name" value="MFS_1"/>
    <property type="match status" value="1"/>
</dbReference>
<feature type="region of interest" description="Disordered" evidence="6">
    <location>
        <begin position="1"/>
        <end position="84"/>
    </location>
</feature>
<proteinExistence type="predicted"/>
<comment type="caution">
    <text evidence="9">The sequence shown here is derived from an EMBL/GenBank/DDBJ whole genome shotgun (WGS) entry which is preliminary data.</text>
</comment>
<feature type="transmembrane region" description="Helical" evidence="7">
    <location>
        <begin position="163"/>
        <end position="186"/>
    </location>
</feature>
<feature type="domain" description="Major facilitator superfamily (MFS) profile" evidence="8">
    <location>
        <begin position="125"/>
        <end position="642"/>
    </location>
</feature>
<evidence type="ECO:0000256" key="7">
    <source>
        <dbReference type="SAM" id="Phobius"/>
    </source>
</evidence>
<dbReference type="Proteomes" id="UP000799764">
    <property type="component" value="Unassembled WGS sequence"/>
</dbReference>
<feature type="transmembrane region" description="Helical" evidence="7">
    <location>
        <begin position="512"/>
        <end position="531"/>
    </location>
</feature>
<dbReference type="PROSITE" id="PS50850">
    <property type="entry name" value="MFS"/>
    <property type="match status" value="1"/>
</dbReference>
<evidence type="ECO:0000313" key="10">
    <source>
        <dbReference type="Proteomes" id="UP000799764"/>
    </source>
</evidence>
<feature type="compositionally biased region" description="Polar residues" evidence="6">
    <location>
        <begin position="30"/>
        <end position="44"/>
    </location>
</feature>
<organism evidence="9 10">
    <name type="scientific">Karstenula rhodostoma CBS 690.94</name>
    <dbReference type="NCBI Taxonomy" id="1392251"/>
    <lineage>
        <taxon>Eukaryota</taxon>
        <taxon>Fungi</taxon>
        <taxon>Dikarya</taxon>
        <taxon>Ascomycota</taxon>
        <taxon>Pezizomycotina</taxon>
        <taxon>Dothideomycetes</taxon>
        <taxon>Pleosporomycetidae</taxon>
        <taxon>Pleosporales</taxon>
        <taxon>Massarineae</taxon>
        <taxon>Didymosphaeriaceae</taxon>
        <taxon>Karstenula</taxon>
    </lineage>
</organism>
<dbReference type="OrthoDB" id="10262656at2759"/>
<feature type="region of interest" description="Disordered" evidence="6">
    <location>
        <begin position="89"/>
        <end position="108"/>
    </location>
</feature>
<feature type="compositionally biased region" description="Basic and acidic residues" evidence="6">
    <location>
        <begin position="68"/>
        <end position="84"/>
    </location>
</feature>
<dbReference type="SUPFAM" id="SSF103473">
    <property type="entry name" value="MFS general substrate transporter"/>
    <property type="match status" value="1"/>
</dbReference>
<reference evidence="9" key="1">
    <citation type="journal article" date="2020" name="Stud. Mycol.">
        <title>101 Dothideomycetes genomes: a test case for predicting lifestyles and emergence of pathogens.</title>
        <authorList>
            <person name="Haridas S."/>
            <person name="Albert R."/>
            <person name="Binder M."/>
            <person name="Bloem J."/>
            <person name="Labutti K."/>
            <person name="Salamov A."/>
            <person name="Andreopoulos B."/>
            <person name="Baker S."/>
            <person name="Barry K."/>
            <person name="Bills G."/>
            <person name="Bluhm B."/>
            <person name="Cannon C."/>
            <person name="Castanera R."/>
            <person name="Culley D."/>
            <person name="Daum C."/>
            <person name="Ezra D."/>
            <person name="Gonzalez J."/>
            <person name="Henrissat B."/>
            <person name="Kuo A."/>
            <person name="Liang C."/>
            <person name="Lipzen A."/>
            <person name="Lutzoni F."/>
            <person name="Magnuson J."/>
            <person name="Mondo S."/>
            <person name="Nolan M."/>
            <person name="Ohm R."/>
            <person name="Pangilinan J."/>
            <person name="Park H.-J."/>
            <person name="Ramirez L."/>
            <person name="Alfaro M."/>
            <person name="Sun H."/>
            <person name="Tritt A."/>
            <person name="Yoshinaga Y."/>
            <person name="Zwiers L.-H."/>
            <person name="Turgeon B."/>
            <person name="Goodwin S."/>
            <person name="Spatafora J."/>
            <person name="Crous P."/>
            <person name="Grigoriev I."/>
        </authorList>
    </citation>
    <scope>NUCLEOTIDE SEQUENCE</scope>
    <source>
        <strain evidence="9">CBS 690.94</strain>
    </source>
</reference>
<comment type="subcellular location">
    <subcellularLocation>
        <location evidence="1">Membrane</location>
        <topology evidence="1">Multi-pass membrane protein</topology>
    </subcellularLocation>
</comment>
<evidence type="ECO:0000256" key="6">
    <source>
        <dbReference type="SAM" id="MobiDB-lite"/>
    </source>
</evidence>
<evidence type="ECO:0000256" key="3">
    <source>
        <dbReference type="ARBA" id="ARBA00022692"/>
    </source>
</evidence>
<protein>
    <submittedName>
        <fullName evidence="9">MFS general substrate transporter</fullName>
    </submittedName>
</protein>
<keyword evidence="3 7" id="KW-0812">Transmembrane</keyword>
<evidence type="ECO:0000256" key="1">
    <source>
        <dbReference type="ARBA" id="ARBA00004141"/>
    </source>
</evidence>
<feature type="transmembrane region" description="Helical" evidence="7">
    <location>
        <begin position="224"/>
        <end position="244"/>
    </location>
</feature>
<feature type="transmembrane region" description="Helical" evidence="7">
    <location>
        <begin position="310"/>
        <end position="332"/>
    </location>
</feature>
<dbReference type="GO" id="GO:0022857">
    <property type="term" value="F:transmembrane transporter activity"/>
    <property type="evidence" value="ECO:0007669"/>
    <property type="project" value="InterPro"/>
</dbReference>
<keyword evidence="5 7" id="KW-0472">Membrane</keyword>
<dbReference type="Gene3D" id="1.20.1250.20">
    <property type="entry name" value="MFS general substrate transporter like domains"/>
    <property type="match status" value="1"/>
</dbReference>
<evidence type="ECO:0000256" key="2">
    <source>
        <dbReference type="ARBA" id="ARBA00022448"/>
    </source>
</evidence>
<keyword evidence="10" id="KW-1185">Reference proteome</keyword>
<feature type="compositionally biased region" description="Polar residues" evidence="6">
    <location>
        <begin position="8"/>
        <end position="22"/>
    </location>
</feature>
<dbReference type="InterPro" id="IPR020846">
    <property type="entry name" value="MFS_dom"/>
</dbReference>
<keyword evidence="4 7" id="KW-1133">Transmembrane helix</keyword>
<keyword evidence="2" id="KW-0813">Transport</keyword>
<gene>
    <name evidence="9" type="ORF">P171DRAFT_491337</name>
</gene>
<feature type="transmembrane region" description="Helical" evidence="7">
    <location>
        <begin position="420"/>
        <end position="444"/>
    </location>
</feature>
<evidence type="ECO:0000313" key="9">
    <source>
        <dbReference type="EMBL" id="KAF2438040.1"/>
    </source>
</evidence>